<dbReference type="EMBL" id="NBIV01000082">
    <property type="protein sequence ID" value="PXF44742.1"/>
    <property type="molecule type" value="Genomic_DNA"/>
</dbReference>
<dbReference type="Proteomes" id="UP000247409">
    <property type="component" value="Unassembled WGS sequence"/>
</dbReference>
<gene>
    <name evidence="1" type="ORF">BWQ96_05501</name>
</gene>
<proteinExistence type="predicted"/>
<reference evidence="1 2" key="1">
    <citation type="journal article" date="2018" name="Mol. Biol. Evol.">
        <title>Analysis of the draft genome of the red seaweed Gracilariopsis chorda provides insights into genome size evolution in Rhodophyta.</title>
        <authorList>
            <person name="Lee J."/>
            <person name="Yang E.C."/>
            <person name="Graf L."/>
            <person name="Yang J.H."/>
            <person name="Qiu H."/>
            <person name="Zel Zion U."/>
            <person name="Chan C.X."/>
            <person name="Stephens T.G."/>
            <person name="Weber A.P.M."/>
            <person name="Boo G.H."/>
            <person name="Boo S.M."/>
            <person name="Kim K.M."/>
            <person name="Shin Y."/>
            <person name="Jung M."/>
            <person name="Lee S.J."/>
            <person name="Yim H.S."/>
            <person name="Lee J.H."/>
            <person name="Bhattacharya D."/>
            <person name="Yoon H.S."/>
        </authorList>
    </citation>
    <scope>NUCLEOTIDE SEQUENCE [LARGE SCALE GENOMIC DNA]</scope>
    <source>
        <strain evidence="1 2">SKKU-2015</strain>
        <tissue evidence="1">Whole body</tissue>
    </source>
</reference>
<evidence type="ECO:0000313" key="2">
    <source>
        <dbReference type="Proteomes" id="UP000247409"/>
    </source>
</evidence>
<accession>A0A2V3IRJ4</accession>
<organism evidence="1 2">
    <name type="scientific">Gracilariopsis chorda</name>
    <dbReference type="NCBI Taxonomy" id="448386"/>
    <lineage>
        <taxon>Eukaryota</taxon>
        <taxon>Rhodophyta</taxon>
        <taxon>Florideophyceae</taxon>
        <taxon>Rhodymeniophycidae</taxon>
        <taxon>Gracilariales</taxon>
        <taxon>Gracilariaceae</taxon>
        <taxon>Gracilariopsis</taxon>
    </lineage>
</organism>
<dbReference type="OrthoDB" id="6115676at2759"/>
<protein>
    <submittedName>
        <fullName evidence="1">Uncharacterized protein</fullName>
    </submittedName>
</protein>
<name>A0A2V3IRJ4_9FLOR</name>
<sequence>MLFGDLSLGSVIHTISWSSHKSRRPVKSIGSAEILAAGEAIDEGKLLAKAYSKLLGFEIGLWIVVDSKDLYGTLSTCRNASDKLIRGEVSVTRLDFETKKIERMVWVPGKCNYGDPLTKTDSPMADALQNLLYSGRISIDFEVALFNRSD</sequence>
<comment type="caution">
    <text evidence="1">The sequence shown here is derived from an EMBL/GenBank/DDBJ whole genome shotgun (WGS) entry which is preliminary data.</text>
</comment>
<keyword evidence="2" id="KW-1185">Reference proteome</keyword>
<dbReference type="AlphaFoldDB" id="A0A2V3IRJ4"/>
<evidence type="ECO:0000313" key="1">
    <source>
        <dbReference type="EMBL" id="PXF44742.1"/>
    </source>
</evidence>